<gene>
    <name evidence="2" type="ORF">NPIL_427361</name>
</gene>
<feature type="chain" id="PRO_5036489069" description="Secreted protein" evidence="1">
    <location>
        <begin position="25"/>
        <end position="78"/>
    </location>
</feature>
<dbReference type="EMBL" id="BMAW01041519">
    <property type="protein sequence ID" value="GFS28902.1"/>
    <property type="molecule type" value="Genomic_DNA"/>
</dbReference>
<evidence type="ECO:0000313" key="3">
    <source>
        <dbReference type="Proteomes" id="UP000887013"/>
    </source>
</evidence>
<dbReference type="AlphaFoldDB" id="A0A8X6M565"/>
<evidence type="ECO:0008006" key="4">
    <source>
        <dbReference type="Google" id="ProtNLM"/>
    </source>
</evidence>
<protein>
    <recommendedName>
        <fullName evidence="4">Secreted protein</fullName>
    </recommendedName>
</protein>
<comment type="caution">
    <text evidence="2">The sequence shown here is derived from an EMBL/GenBank/DDBJ whole genome shotgun (WGS) entry which is preliminary data.</text>
</comment>
<evidence type="ECO:0000256" key="1">
    <source>
        <dbReference type="SAM" id="SignalP"/>
    </source>
</evidence>
<keyword evidence="3" id="KW-1185">Reference proteome</keyword>
<proteinExistence type="predicted"/>
<accession>A0A8X6M565</accession>
<name>A0A8X6M565_NEPPI</name>
<sequence>MTRAIRFALSFLVALCTLSIFALGENSVSGEGTSLDTKANAIVDSLEKNLHGGEPTLDDDFINHIKSLTSMLAHAAMN</sequence>
<reference evidence="2" key="1">
    <citation type="submission" date="2020-08" db="EMBL/GenBank/DDBJ databases">
        <title>Multicomponent nature underlies the extraordinary mechanical properties of spider dragline silk.</title>
        <authorList>
            <person name="Kono N."/>
            <person name="Nakamura H."/>
            <person name="Mori M."/>
            <person name="Yoshida Y."/>
            <person name="Ohtoshi R."/>
            <person name="Malay A.D."/>
            <person name="Moran D.A.P."/>
            <person name="Tomita M."/>
            <person name="Numata K."/>
            <person name="Arakawa K."/>
        </authorList>
    </citation>
    <scope>NUCLEOTIDE SEQUENCE</scope>
</reference>
<keyword evidence="1" id="KW-0732">Signal</keyword>
<evidence type="ECO:0000313" key="2">
    <source>
        <dbReference type="EMBL" id="GFS28902.1"/>
    </source>
</evidence>
<feature type="signal peptide" evidence="1">
    <location>
        <begin position="1"/>
        <end position="24"/>
    </location>
</feature>
<dbReference type="Proteomes" id="UP000887013">
    <property type="component" value="Unassembled WGS sequence"/>
</dbReference>
<organism evidence="2 3">
    <name type="scientific">Nephila pilipes</name>
    <name type="common">Giant wood spider</name>
    <name type="synonym">Nephila maculata</name>
    <dbReference type="NCBI Taxonomy" id="299642"/>
    <lineage>
        <taxon>Eukaryota</taxon>
        <taxon>Metazoa</taxon>
        <taxon>Ecdysozoa</taxon>
        <taxon>Arthropoda</taxon>
        <taxon>Chelicerata</taxon>
        <taxon>Arachnida</taxon>
        <taxon>Araneae</taxon>
        <taxon>Araneomorphae</taxon>
        <taxon>Entelegynae</taxon>
        <taxon>Araneoidea</taxon>
        <taxon>Nephilidae</taxon>
        <taxon>Nephila</taxon>
    </lineage>
</organism>